<evidence type="ECO:0000313" key="5">
    <source>
        <dbReference type="Proteomes" id="UP000033769"/>
    </source>
</evidence>
<evidence type="ECO:0000313" key="4">
    <source>
        <dbReference type="EMBL" id="SPR12806.1"/>
    </source>
</evidence>
<dbReference type="EMBL" id="LS398551">
    <property type="protein sequence ID" value="SPR12806.1"/>
    <property type="molecule type" value="Genomic_DNA"/>
</dbReference>
<protein>
    <submittedName>
        <fullName evidence="1 2">Integrase</fullName>
    </submittedName>
</protein>
<evidence type="ECO:0000313" key="3">
    <source>
        <dbReference type="EMBL" id="SPR11217.1"/>
    </source>
</evidence>
<accession>A0A0F3M6A4</accession>
<sequence length="56" mass="6815">MPKYILINSQKDAARIYNYRKLLFLKKIREIKRNDIEPIFNDITAKRENMGQQINF</sequence>
<reference evidence="6" key="2">
    <citation type="submission" date="2018-03" db="EMBL/GenBank/DDBJ databases">
        <authorList>
            <person name="Batty M. E."/>
            <person name="Batty M E."/>
        </authorList>
    </citation>
    <scope>NUCLEOTIDE SEQUENCE [LARGE SCALE GENOMIC DNA]</scope>
    <source>
        <strain evidence="6">Gilliam</strain>
    </source>
</reference>
<keyword evidence="6" id="KW-1185">Reference proteome</keyword>
<reference evidence="1 5" key="1">
    <citation type="submission" date="2015-02" db="EMBL/GenBank/DDBJ databases">
        <title>Genome Sequencing of Rickettsiales.</title>
        <authorList>
            <person name="Daugherty S.C."/>
            <person name="Su Q."/>
            <person name="Abolude K."/>
            <person name="Beier-Sexton M."/>
            <person name="Carlyon J.A."/>
            <person name="Carter R."/>
            <person name="Day N.P."/>
            <person name="Dumler S.J."/>
            <person name="Dyachenko V."/>
            <person name="Godinez A."/>
            <person name="Kurtti T.J."/>
            <person name="Lichay M."/>
            <person name="Mullins K.E."/>
            <person name="Ott S."/>
            <person name="Pappas-Brown V."/>
            <person name="Paris D.H."/>
            <person name="Patel P."/>
            <person name="Richards A.L."/>
            <person name="Sadzewicz L."/>
            <person name="Sears K."/>
            <person name="Seidman D."/>
            <person name="Sengamalay N."/>
            <person name="Stenos J."/>
            <person name="Tallon L.J."/>
            <person name="Vincent G."/>
            <person name="Fraser C.M."/>
            <person name="Munderloh U."/>
            <person name="Dunning-Hotopp J.C."/>
        </authorList>
    </citation>
    <scope>NUCLEOTIDE SEQUENCE [LARGE SCALE GENOMIC DNA]</scope>
    <source>
        <strain evidence="1 5">Gilliam</strain>
    </source>
</reference>
<reference evidence="2" key="3">
    <citation type="submission" date="2018-03" db="EMBL/GenBank/DDBJ databases">
        <authorList>
            <person name="Keele B.F."/>
        </authorList>
    </citation>
    <scope>NUCLEOTIDE SEQUENCE [LARGE SCALE GENOMIC DNA]</scope>
    <source>
        <strain evidence="2">Gilliam</strain>
    </source>
</reference>
<dbReference type="RefSeq" id="WP_162551797.1">
    <property type="nucleotide sequence ID" value="NZ_LS398551.1"/>
</dbReference>
<organism evidence="1 5">
    <name type="scientific">Orientia tsutsugamushi str. Gilliam</name>
    <dbReference type="NCBI Taxonomy" id="1359184"/>
    <lineage>
        <taxon>Bacteria</taxon>
        <taxon>Pseudomonadati</taxon>
        <taxon>Pseudomonadota</taxon>
        <taxon>Alphaproteobacteria</taxon>
        <taxon>Rickettsiales</taxon>
        <taxon>Rickettsiaceae</taxon>
        <taxon>Rickettsieae</taxon>
        <taxon>Orientia</taxon>
    </lineage>
</organism>
<dbReference type="EMBL" id="LS398551">
    <property type="protein sequence ID" value="SPR11193.1"/>
    <property type="molecule type" value="Genomic_DNA"/>
</dbReference>
<dbReference type="Proteomes" id="UP000033769">
    <property type="component" value="Unassembled WGS sequence"/>
</dbReference>
<dbReference type="Proteomes" id="UP000244959">
    <property type="component" value="Chromosome I"/>
</dbReference>
<name>A0A0F3M6A4_ORITS</name>
<proteinExistence type="predicted"/>
<evidence type="ECO:0000313" key="2">
    <source>
        <dbReference type="EMBL" id="SPR11193.1"/>
    </source>
</evidence>
<evidence type="ECO:0000313" key="6">
    <source>
        <dbReference type="Proteomes" id="UP000244959"/>
    </source>
</evidence>
<dbReference type="EMBL" id="LANO01000052">
    <property type="protein sequence ID" value="KJV51181.1"/>
    <property type="molecule type" value="Genomic_DNA"/>
</dbReference>
<dbReference type="PATRIC" id="fig|1359184.3.peg.2378"/>
<dbReference type="EMBL" id="LS398551">
    <property type="protein sequence ID" value="SPR11217.1"/>
    <property type="molecule type" value="Genomic_DNA"/>
</dbReference>
<evidence type="ECO:0000313" key="1">
    <source>
        <dbReference type="EMBL" id="KJV51181.1"/>
    </source>
</evidence>
<dbReference type="AlphaFoldDB" id="A0A0F3M6A4"/>
<gene>
    <name evidence="2" type="ORF">GILLIAM_02243</name>
    <name evidence="3" type="ORF">GILLIAM_02248</name>
    <name evidence="4" type="ORF">GILLIAM_02594</name>
    <name evidence="1" type="ORF">OTSGILL_2464</name>
</gene>